<accession>A0A2Z6PTB2</accession>
<dbReference type="Proteomes" id="UP000242715">
    <property type="component" value="Unassembled WGS sequence"/>
</dbReference>
<reference evidence="3" key="1">
    <citation type="journal article" date="2017" name="Front. Plant Sci.">
        <title>Climate Clever Clovers: New Paradigm to Reduce the Environmental Footprint of Ruminants by Breeding Low Methanogenic Forages Utilizing Haplotype Variation.</title>
        <authorList>
            <person name="Kaur P."/>
            <person name="Appels R."/>
            <person name="Bayer P.E."/>
            <person name="Keeble-Gagnere G."/>
            <person name="Wang J."/>
            <person name="Hirakawa H."/>
            <person name="Shirasawa K."/>
            <person name="Vercoe P."/>
            <person name="Stefanova K."/>
            <person name="Durmic Z."/>
            <person name="Nichols P."/>
            <person name="Revell C."/>
            <person name="Isobe S.N."/>
            <person name="Edwards D."/>
            <person name="Erskine W."/>
        </authorList>
    </citation>
    <scope>NUCLEOTIDE SEQUENCE [LARGE SCALE GENOMIC DNA]</scope>
    <source>
        <strain evidence="3">cv. Daliak</strain>
    </source>
</reference>
<keyword evidence="1" id="KW-0472">Membrane</keyword>
<protein>
    <submittedName>
        <fullName evidence="2">Uncharacterized protein</fullName>
    </submittedName>
</protein>
<sequence>MKQQHAVVVTANTCITQNFGAYCQPGLEGVNCIADELLKNITIFAARRFLLLQVKLAMMVLQAWCVFSDSPSPISVISSSKLRTIPSERKIREFSKEEVDMGAVMVIPEQSTGKQSTADAHKKQMEVASDVVVQKLKDASKALFVVILMQCWVCMKSEVKSCHRKSLKRIFYYGLMLIISLISILLVFTIRGLMEEPVMNMLHCALDKAICNHDWYNHWNTIRCCTLFKHCSDHHPILASQQISTVHYASSFRFFKAWTSHEYCVRLVQDIWSKLVYGAPMYRVQQKLKWLKPALRA</sequence>
<evidence type="ECO:0000313" key="3">
    <source>
        <dbReference type="Proteomes" id="UP000242715"/>
    </source>
</evidence>
<dbReference type="OrthoDB" id="1932741at2759"/>
<dbReference type="EMBL" id="DF974902">
    <property type="protein sequence ID" value="GAU50879.1"/>
    <property type="molecule type" value="Genomic_DNA"/>
</dbReference>
<proteinExistence type="predicted"/>
<name>A0A2Z6PTB2_TRISU</name>
<evidence type="ECO:0000256" key="1">
    <source>
        <dbReference type="SAM" id="Phobius"/>
    </source>
</evidence>
<keyword evidence="1" id="KW-0812">Transmembrane</keyword>
<gene>
    <name evidence="2" type="ORF">TSUD_411090</name>
</gene>
<dbReference type="AlphaFoldDB" id="A0A2Z6PTB2"/>
<evidence type="ECO:0000313" key="2">
    <source>
        <dbReference type="EMBL" id="GAU50879.1"/>
    </source>
</evidence>
<keyword evidence="1" id="KW-1133">Transmembrane helix</keyword>
<feature type="transmembrane region" description="Helical" evidence="1">
    <location>
        <begin position="170"/>
        <end position="194"/>
    </location>
</feature>
<organism evidence="2 3">
    <name type="scientific">Trifolium subterraneum</name>
    <name type="common">Subterranean clover</name>
    <dbReference type="NCBI Taxonomy" id="3900"/>
    <lineage>
        <taxon>Eukaryota</taxon>
        <taxon>Viridiplantae</taxon>
        <taxon>Streptophyta</taxon>
        <taxon>Embryophyta</taxon>
        <taxon>Tracheophyta</taxon>
        <taxon>Spermatophyta</taxon>
        <taxon>Magnoliopsida</taxon>
        <taxon>eudicotyledons</taxon>
        <taxon>Gunneridae</taxon>
        <taxon>Pentapetalae</taxon>
        <taxon>rosids</taxon>
        <taxon>fabids</taxon>
        <taxon>Fabales</taxon>
        <taxon>Fabaceae</taxon>
        <taxon>Papilionoideae</taxon>
        <taxon>50 kb inversion clade</taxon>
        <taxon>NPAAA clade</taxon>
        <taxon>Hologalegina</taxon>
        <taxon>IRL clade</taxon>
        <taxon>Trifolieae</taxon>
        <taxon>Trifolium</taxon>
    </lineage>
</organism>
<keyword evidence="3" id="KW-1185">Reference proteome</keyword>